<gene>
    <name evidence="2" type="ORF">IC614_07935</name>
</gene>
<dbReference type="AlphaFoldDB" id="A0A7T2GI54"/>
<name>A0A7T2GI54_9SPHN</name>
<organism evidence="2 3">
    <name type="scientific">Allosphingosinicella flava</name>
    <dbReference type="NCBI Taxonomy" id="2771430"/>
    <lineage>
        <taxon>Bacteria</taxon>
        <taxon>Pseudomonadati</taxon>
        <taxon>Pseudomonadota</taxon>
        <taxon>Alphaproteobacteria</taxon>
        <taxon>Sphingomonadales</taxon>
        <taxon>Sphingomonadaceae</taxon>
        <taxon>Allosphingosinicella</taxon>
    </lineage>
</organism>
<keyword evidence="3" id="KW-1185">Reference proteome</keyword>
<dbReference type="EMBL" id="CP065592">
    <property type="protein sequence ID" value="QPQ54289.1"/>
    <property type="molecule type" value="Genomic_DNA"/>
</dbReference>
<reference evidence="2 3" key="1">
    <citation type="submission" date="2020-11" db="EMBL/GenBank/DDBJ databases">
        <title>Genome seq and assembly of Sphingosinicella sp.</title>
        <authorList>
            <person name="Chhetri G."/>
        </authorList>
    </citation>
    <scope>NUCLEOTIDE SEQUENCE [LARGE SCALE GENOMIC DNA]</scope>
    <source>
        <strain evidence="2 3">UDD2</strain>
    </source>
</reference>
<evidence type="ECO:0000313" key="2">
    <source>
        <dbReference type="EMBL" id="QPQ54289.1"/>
    </source>
</evidence>
<sequence length="117" mass="12740">MSDEKLQAAQSVALLLRKFEEIIDEAVCCGAELAAQMPRARQEANLPALAGQPALDNVGEAVTALIAARRHTVAAHKYLDRTREQMGLPPISFGDESPKEEFLGPMTGEVRRLRDVA</sequence>
<protein>
    <submittedName>
        <fullName evidence="2">Uncharacterized protein</fullName>
    </submittedName>
</protein>
<feature type="region of interest" description="Disordered" evidence="1">
    <location>
        <begin position="87"/>
        <end position="107"/>
    </location>
</feature>
<dbReference type="KEGG" id="sflv:IC614_07935"/>
<accession>A0A7T2GI54</accession>
<evidence type="ECO:0000256" key="1">
    <source>
        <dbReference type="SAM" id="MobiDB-lite"/>
    </source>
</evidence>
<evidence type="ECO:0000313" key="3">
    <source>
        <dbReference type="Proteomes" id="UP000594873"/>
    </source>
</evidence>
<dbReference type="RefSeq" id="WP_200970816.1">
    <property type="nucleotide sequence ID" value="NZ_CP065592.1"/>
</dbReference>
<dbReference type="Proteomes" id="UP000594873">
    <property type="component" value="Chromosome"/>
</dbReference>
<proteinExistence type="predicted"/>